<keyword evidence="2 3" id="KW-0378">Hydrolase</keyword>
<keyword evidence="3" id="KW-0121">Carboxypeptidase</keyword>
<reference evidence="3" key="1">
    <citation type="submission" date="2016-10" db="EMBL/GenBank/DDBJ databases">
        <authorList>
            <person name="de Groot N.N."/>
        </authorList>
    </citation>
    <scope>NUCLEOTIDE SEQUENCE</scope>
</reference>
<evidence type="ECO:0000256" key="2">
    <source>
        <dbReference type="ARBA" id="ARBA00022801"/>
    </source>
</evidence>
<dbReference type="GO" id="GO:0000270">
    <property type="term" value="P:peptidoglycan metabolic process"/>
    <property type="evidence" value="ECO:0007669"/>
    <property type="project" value="TreeGrafter"/>
</dbReference>
<gene>
    <name evidence="3" type="ORF">MNB_SV-12-1928</name>
</gene>
<evidence type="ECO:0000313" key="3">
    <source>
        <dbReference type="EMBL" id="SFV66267.1"/>
    </source>
</evidence>
<dbReference type="Gene3D" id="3.50.80.20">
    <property type="entry name" value="D-Ala-D-Ala carboxypeptidase C, peptidase S13"/>
    <property type="match status" value="1"/>
</dbReference>
<proteinExistence type="inferred from homology"/>
<sequence>MRLIYIFIFTIFFTLEVFGEGTIPYELDAKLKSIHLNQNNYSIHIQEVGSNNPIASWNSHKQRAPASVIKLLTIYSGLLELGYDYRWETKFYHTGYIRNGVLKGDLYVKASGDPTLKTADIAPIVSQIKSAGIKKILGNIVIDRTIFDIPNRNNSGFDRHKYSPYNAMPDALMFNKRKSTICVTTRGRRVRINKDVPDQSYKIINKLKIVNGSCRRGRSWPRVGIKTDNSGHSTITLSGKLSKKCGKRTICKVVGRPYRAFYYALKNDLKSRGVQFKGGLKIKKIPKKATYLFSHKSDRLEDVISVIAKKSDNLMARQLMLTLGATQYPTPSTPYKSRKAIERILNQYNILERGTTYIANGSGLSRESKLTAQSLANLLEHGAMNYGQRWMNTLSIAGIDGTIRRRFRYSSVRGRAWMKTGTIRRVANIAGYVEGISGQKYVVVVLVNDKMSARYGRKLANTVIEWVADTL</sequence>
<dbReference type="InterPro" id="IPR000667">
    <property type="entry name" value="Peptidase_S13"/>
</dbReference>
<evidence type="ECO:0000256" key="1">
    <source>
        <dbReference type="ARBA" id="ARBA00006096"/>
    </source>
</evidence>
<name>A0A1W1CKN9_9ZZZZ</name>
<dbReference type="NCBIfam" id="TIGR00666">
    <property type="entry name" value="PBP4"/>
    <property type="match status" value="1"/>
</dbReference>
<dbReference type="Gene3D" id="3.40.710.10">
    <property type="entry name" value="DD-peptidase/beta-lactamase superfamily"/>
    <property type="match status" value="1"/>
</dbReference>
<protein>
    <submittedName>
        <fullName evidence="3">D-alanyl-D-alanine carboxypeptidase</fullName>
        <ecNumber evidence="3">3.4.16.4</ecNumber>
    </submittedName>
</protein>
<comment type="similarity">
    <text evidence="1">Belongs to the peptidase S13 family.</text>
</comment>
<dbReference type="GO" id="GO:0009002">
    <property type="term" value="F:serine-type D-Ala-D-Ala carboxypeptidase activity"/>
    <property type="evidence" value="ECO:0007669"/>
    <property type="project" value="UniProtKB-EC"/>
</dbReference>
<dbReference type="PANTHER" id="PTHR30023">
    <property type="entry name" value="D-ALANYL-D-ALANINE CARBOXYPEPTIDASE"/>
    <property type="match status" value="1"/>
</dbReference>
<dbReference type="EMBL" id="FPHE01000151">
    <property type="protein sequence ID" value="SFV66267.1"/>
    <property type="molecule type" value="Genomic_DNA"/>
</dbReference>
<dbReference type="Pfam" id="PF02113">
    <property type="entry name" value="Peptidase_S13"/>
    <property type="match status" value="1"/>
</dbReference>
<organism evidence="3">
    <name type="scientific">hydrothermal vent metagenome</name>
    <dbReference type="NCBI Taxonomy" id="652676"/>
    <lineage>
        <taxon>unclassified sequences</taxon>
        <taxon>metagenomes</taxon>
        <taxon>ecological metagenomes</taxon>
    </lineage>
</organism>
<dbReference type="PRINTS" id="PR00922">
    <property type="entry name" value="DADACBPTASE3"/>
</dbReference>
<accession>A0A1W1CKN9</accession>
<dbReference type="SUPFAM" id="SSF56601">
    <property type="entry name" value="beta-lactamase/transpeptidase-like"/>
    <property type="match status" value="1"/>
</dbReference>
<keyword evidence="3" id="KW-0645">Protease</keyword>
<dbReference type="PANTHER" id="PTHR30023:SF0">
    <property type="entry name" value="PENICILLIN-SENSITIVE CARBOXYPEPTIDASE A"/>
    <property type="match status" value="1"/>
</dbReference>
<dbReference type="AlphaFoldDB" id="A0A1W1CKN9"/>
<dbReference type="EC" id="3.4.16.4" evidence="3"/>
<dbReference type="InterPro" id="IPR012338">
    <property type="entry name" value="Beta-lactam/transpept-like"/>
</dbReference>
<dbReference type="GO" id="GO:0006508">
    <property type="term" value="P:proteolysis"/>
    <property type="evidence" value="ECO:0007669"/>
    <property type="project" value="InterPro"/>
</dbReference>